<organism evidence="2 3">
    <name type="scientific">Longispora fulva</name>
    <dbReference type="NCBI Taxonomy" id="619741"/>
    <lineage>
        <taxon>Bacteria</taxon>
        <taxon>Bacillati</taxon>
        <taxon>Actinomycetota</taxon>
        <taxon>Actinomycetes</taxon>
        <taxon>Micromonosporales</taxon>
        <taxon>Micromonosporaceae</taxon>
        <taxon>Longispora</taxon>
    </lineage>
</organism>
<dbReference type="RefSeq" id="WP_197005549.1">
    <property type="nucleotide sequence ID" value="NZ_BONS01000009.1"/>
</dbReference>
<name>A0A8J7GGZ6_9ACTN</name>
<accession>A0A8J7GGZ6</accession>
<protein>
    <submittedName>
        <fullName evidence="2">Uncharacterized protein</fullName>
    </submittedName>
</protein>
<dbReference type="Proteomes" id="UP000622552">
    <property type="component" value="Unassembled WGS sequence"/>
</dbReference>
<proteinExistence type="predicted"/>
<comment type="caution">
    <text evidence="2">The sequence shown here is derived from an EMBL/GenBank/DDBJ whole genome shotgun (WGS) entry which is preliminary data.</text>
</comment>
<dbReference type="AlphaFoldDB" id="A0A8J7GGZ6"/>
<gene>
    <name evidence="2" type="ORF">IW245_005028</name>
</gene>
<dbReference type="EMBL" id="JADOUF010000001">
    <property type="protein sequence ID" value="MBG6138834.1"/>
    <property type="molecule type" value="Genomic_DNA"/>
</dbReference>
<evidence type="ECO:0000256" key="1">
    <source>
        <dbReference type="SAM" id="MobiDB-lite"/>
    </source>
</evidence>
<reference evidence="2" key="1">
    <citation type="submission" date="2020-11" db="EMBL/GenBank/DDBJ databases">
        <title>Sequencing the genomes of 1000 actinobacteria strains.</title>
        <authorList>
            <person name="Klenk H.-P."/>
        </authorList>
    </citation>
    <scope>NUCLEOTIDE SEQUENCE</scope>
    <source>
        <strain evidence="2">DSM 45356</strain>
    </source>
</reference>
<feature type="region of interest" description="Disordered" evidence="1">
    <location>
        <begin position="1"/>
        <end position="27"/>
    </location>
</feature>
<evidence type="ECO:0000313" key="2">
    <source>
        <dbReference type="EMBL" id="MBG6138834.1"/>
    </source>
</evidence>
<sequence>MPNPTRNPATRARTADSRQPAGAPAAVTLRPAARAIDIQLRTAGPEARVTGARLVLTTVVRSPAWTL</sequence>
<keyword evidence="3" id="KW-1185">Reference proteome</keyword>
<evidence type="ECO:0000313" key="3">
    <source>
        <dbReference type="Proteomes" id="UP000622552"/>
    </source>
</evidence>